<keyword evidence="2" id="KW-1185">Reference proteome</keyword>
<proteinExistence type="predicted"/>
<name>A0A087U4N4_STEMI</name>
<evidence type="ECO:0000313" key="2">
    <source>
        <dbReference type="Proteomes" id="UP000054359"/>
    </source>
</evidence>
<sequence length="69" mass="7855">MSEGLHMYTKSGKMRRASYEEVAKWVVSAWKSVKSLSIIAGFKEAEIISLDKETVNQEDECDDLEDLDL</sequence>
<dbReference type="AlphaFoldDB" id="A0A087U4N4"/>
<gene>
    <name evidence="1" type="ORF">X975_10974</name>
</gene>
<protein>
    <recommendedName>
        <fullName evidence="3">Pogo transposable element with KRAB</fullName>
    </recommendedName>
</protein>
<evidence type="ECO:0000313" key="1">
    <source>
        <dbReference type="EMBL" id="KFM72323.1"/>
    </source>
</evidence>
<organism evidence="1 2">
    <name type="scientific">Stegodyphus mimosarum</name>
    <name type="common">African social velvet spider</name>
    <dbReference type="NCBI Taxonomy" id="407821"/>
    <lineage>
        <taxon>Eukaryota</taxon>
        <taxon>Metazoa</taxon>
        <taxon>Ecdysozoa</taxon>
        <taxon>Arthropoda</taxon>
        <taxon>Chelicerata</taxon>
        <taxon>Arachnida</taxon>
        <taxon>Araneae</taxon>
        <taxon>Araneomorphae</taxon>
        <taxon>Entelegynae</taxon>
        <taxon>Eresoidea</taxon>
        <taxon>Eresidae</taxon>
        <taxon>Stegodyphus</taxon>
    </lineage>
</organism>
<feature type="non-terminal residue" evidence="1">
    <location>
        <position position="69"/>
    </location>
</feature>
<dbReference type="Proteomes" id="UP000054359">
    <property type="component" value="Unassembled WGS sequence"/>
</dbReference>
<evidence type="ECO:0008006" key="3">
    <source>
        <dbReference type="Google" id="ProtNLM"/>
    </source>
</evidence>
<accession>A0A087U4N4</accession>
<dbReference type="EMBL" id="KK118141">
    <property type="protein sequence ID" value="KFM72323.1"/>
    <property type="molecule type" value="Genomic_DNA"/>
</dbReference>
<reference evidence="1 2" key="1">
    <citation type="submission" date="2013-11" db="EMBL/GenBank/DDBJ databases">
        <title>Genome sequencing of Stegodyphus mimosarum.</title>
        <authorList>
            <person name="Bechsgaard J."/>
        </authorList>
    </citation>
    <scope>NUCLEOTIDE SEQUENCE [LARGE SCALE GENOMIC DNA]</scope>
</reference>